<organism evidence="4">
    <name type="scientific">Timema monikensis</name>
    <dbReference type="NCBI Taxonomy" id="170555"/>
    <lineage>
        <taxon>Eukaryota</taxon>
        <taxon>Metazoa</taxon>
        <taxon>Ecdysozoa</taxon>
        <taxon>Arthropoda</taxon>
        <taxon>Hexapoda</taxon>
        <taxon>Insecta</taxon>
        <taxon>Pterygota</taxon>
        <taxon>Neoptera</taxon>
        <taxon>Polyneoptera</taxon>
        <taxon>Phasmatodea</taxon>
        <taxon>Timematodea</taxon>
        <taxon>Timematoidea</taxon>
        <taxon>Timematidae</taxon>
        <taxon>Timema</taxon>
    </lineage>
</organism>
<gene>
    <name evidence="4" type="ORF">TMSB3V08_LOCUS7093</name>
</gene>
<keyword evidence="2" id="KW-0732">Signal</keyword>
<protein>
    <recommendedName>
        <fullName evidence="3">Fibronectin type-III domain-containing protein</fullName>
    </recommendedName>
</protein>
<dbReference type="PANTHER" id="PTHR46708">
    <property type="entry name" value="TENASCIN"/>
    <property type="match status" value="1"/>
</dbReference>
<feature type="domain" description="Fibronectin type-III" evidence="3">
    <location>
        <begin position="1409"/>
        <end position="1502"/>
    </location>
</feature>
<proteinExistence type="predicted"/>
<feature type="domain" description="Fibronectin type-III" evidence="3">
    <location>
        <begin position="1033"/>
        <end position="1123"/>
    </location>
</feature>
<dbReference type="InterPro" id="IPR036116">
    <property type="entry name" value="FN3_sf"/>
</dbReference>
<feature type="domain" description="Fibronectin type-III" evidence="3">
    <location>
        <begin position="848"/>
        <end position="939"/>
    </location>
</feature>
<dbReference type="InterPro" id="IPR003961">
    <property type="entry name" value="FN3_dom"/>
</dbReference>
<reference evidence="4" key="1">
    <citation type="submission" date="2020-11" db="EMBL/GenBank/DDBJ databases">
        <authorList>
            <person name="Tran Van P."/>
        </authorList>
    </citation>
    <scope>NUCLEOTIDE SEQUENCE</scope>
</reference>
<evidence type="ECO:0000313" key="4">
    <source>
        <dbReference type="EMBL" id="CAD7430334.1"/>
    </source>
</evidence>
<name>A0A7R9ED06_9NEOP</name>
<feature type="signal peptide" evidence="2">
    <location>
        <begin position="1"/>
        <end position="17"/>
    </location>
</feature>
<dbReference type="InterPro" id="IPR013783">
    <property type="entry name" value="Ig-like_fold"/>
</dbReference>
<feature type="domain" description="Fibronectin type-III" evidence="3">
    <location>
        <begin position="940"/>
        <end position="1032"/>
    </location>
</feature>
<dbReference type="SUPFAM" id="SSF49265">
    <property type="entry name" value="Fibronectin type III"/>
    <property type="match status" value="8"/>
</dbReference>
<dbReference type="Gene3D" id="2.60.40.10">
    <property type="entry name" value="Immunoglobulins"/>
    <property type="match status" value="10"/>
</dbReference>
<evidence type="ECO:0000256" key="1">
    <source>
        <dbReference type="ARBA" id="ARBA00022737"/>
    </source>
</evidence>
<dbReference type="PANTHER" id="PTHR46708:SF2">
    <property type="entry name" value="FIBRONECTIN TYPE-III DOMAIN-CONTAINING PROTEIN"/>
    <property type="match status" value="1"/>
</dbReference>
<sequence>MLIHFAAVLCLVGAVSSQTNCSGKSLVVYLVGTVSSQTNCSGKSLVVYLVGEMSSQTNCSGKSLVLYLVDAVSSQTICSAKSLVVYLVGAMSSQTICSEPESVSQLKAESNSVSSIAVQWEPPSNTECLEGYQVCWSLVDGTQSNCTTQTLQELETTNITGLTGCTNYVVNVTSVGSSGDYSETVNITTSSAPEKMRRVQIWSSFVSNITAVWTLPSHTQCLQGIQVCLSPRDGNQSNCTIQSPHAHAALTFTELTPCSHYIVNVTTISLSGEYSEAVTVSAVSAPALSQLNNFRAVSTSSGIQLYWEAPTEGTECLEEYSVCWKITGDSTTNCTSQSVDLPPSLNFTEPEICANYTFTLTASGVRGESGGTTASAIISLTPDSISSLKTRSVGPSVIVTWTPPSEHPRCAEQYEICWEASLDDRNCTVQDSSVTTLDITGLNYCSEYLVGVRALGRPDNSSQVNATATTGPEGVSQFKAVNFSVSYIAVQWEPPSNTDCLEEYQVCWSLADGTQSNCTTQTIQELETTNITGLTGCTNYVVNVTSVGSSGGYSETVNITTSSAPEKVKRVKILSSYVSNITAVWTLPSHTQCLQGIQVCLSPRDGNQTNCTIQSSHAHAALTFTELTPCSHYIVNVTTISSSGEYSDAVTVSAVSAPSITRVNNPRAFATSSSSIQLDWEAPTEGTECLKEYSVCQKIVNTPSNDCINHAVDLETTLNYTDVEICTNYSFILGARGERGEGASTTVWAIISLTPGNVSSLETLSVGPSVLATWTPPSYRPQCVVHYEICWGSSPDDQNCTIQENNVTTFDITELTPCGEYIVGVRALGKPDNSSQVNTTAIAAPKPARSLTFSFANATSIVAEWEAPIDQSDCIDYYQACLVVAGKTVCVNQTRDITTAYIPDLRSCTSYTVNVTAWTDGARSSILSEQVNTTAAVPDVPNHLHVNYADGNLMNVQWRVPTVNYECVECYNICWKEATEGQTESCDNSTDLQYLITGLDGCGKYSVNVIAVGSIGSSKASQVVARTRTKVYGVSQLEAVNITVSSLAVQWGPPSNTGCLEGYQVCWSLTNKTEINCTTKSRYELEATSITGLTLCTNYVVNVISLGSSGTTSTPVNITTSSGKVHSMSPYLGVGEVRIVAIAPEKMKRVQIWSSFVSNITAVWTLPSHTQCLQGIQVCLSPRDGNQSNCTIQSPHAHAALTFTELTPCSHYIVNVTTISLSGEYSEAVTVSAVSAPALSQLNNFRAVSTSSGIQLYWEAPTEGTECLEEYSVCWKITGDSTTNCTSQSVDLPPSLNFTEPEICANYTFTLTASGVRGESGGTTASGHHFISSLKTRSVGPSVIVTWTPPSEHPRCAEQYEICWEASLDDRNCTVQDSSVTTLDITYISGHTSDPGFILSKLIRRGSQTPDSISSLETRSVGPSVIVTWTPPSEHPRCVEQYEICWEASLDDRNCTVQDSSVTTLDITWLNYCSEYLVGVRALGRPDNSSQVNATATTGPEGVSQFKAVNFSVSYIAVQWEPPSNTDCLEEYQVCWSLVDGTQSNCTTQTIQELETTNITGLTGCT</sequence>
<dbReference type="PROSITE" id="PS50853">
    <property type="entry name" value="FN3"/>
    <property type="match status" value="11"/>
</dbReference>
<feature type="domain" description="Fibronectin type-III" evidence="3">
    <location>
        <begin position="564"/>
        <end position="660"/>
    </location>
</feature>
<feature type="domain" description="Fibronectin type-III" evidence="3">
    <location>
        <begin position="754"/>
        <end position="847"/>
    </location>
</feature>
<feature type="domain" description="Fibronectin type-III" evidence="3">
    <location>
        <begin position="195"/>
        <end position="288"/>
    </location>
</feature>
<feature type="chain" id="PRO_5030621732" description="Fibronectin type-III domain-containing protein" evidence="2">
    <location>
        <begin position="18"/>
        <end position="1566"/>
    </location>
</feature>
<feature type="domain" description="Fibronectin type-III" evidence="3">
    <location>
        <begin position="1238"/>
        <end position="1336"/>
    </location>
</feature>
<evidence type="ECO:0000259" key="3">
    <source>
        <dbReference type="PROSITE" id="PS50853"/>
    </source>
</evidence>
<dbReference type="InterPro" id="IPR050991">
    <property type="entry name" value="ECM_Regulatory_Proteins"/>
</dbReference>
<feature type="domain" description="Fibronectin type-III" evidence="3">
    <location>
        <begin position="381"/>
        <end position="474"/>
    </location>
</feature>
<accession>A0A7R9ED06</accession>
<dbReference type="Pfam" id="PF00041">
    <property type="entry name" value="fn3"/>
    <property type="match status" value="3"/>
</dbReference>
<keyword evidence="1" id="KW-0677">Repeat</keyword>
<dbReference type="EMBL" id="OB794455">
    <property type="protein sequence ID" value="CAD7430334.1"/>
    <property type="molecule type" value="Genomic_DNA"/>
</dbReference>
<feature type="domain" description="Fibronectin type-III" evidence="3">
    <location>
        <begin position="102"/>
        <end position="192"/>
    </location>
</feature>
<dbReference type="SMART" id="SM00060">
    <property type="entry name" value="FN3"/>
    <property type="match status" value="14"/>
</dbReference>
<feature type="domain" description="Fibronectin type-III" evidence="3">
    <location>
        <begin position="1143"/>
        <end position="1236"/>
    </location>
</feature>
<dbReference type="CDD" id="cd00063">
    <property type="entry name" value="FN3"/>
    <property type="match status" value="8"/>
</dbReference>
<evidence type="ECO:0000256" key="2">
    <source>
        <dbReference type="SAM" id="SignalP"/>
    </source>
</evidence>